<accession>A6NSK8</accession>
<proteinExistence type="predicted"/>
<dbReference type="Proteomes" id="UP000003639">
    <property type="component" value="Unassembled WGS sequence"/>
</dbReference>
<evidence type="ECO:0000313" key="2">
    <source>
        <dbReference type="Proteomes" id="UP000003639"/>
    </source>
</evidence>
<organism evidence="1 2">
    <name type="scientific">Pseudoflavonifractor capillosus ATCC 29799</name>
    <dbReference type="NCBI Taxonomy" id="411467"/>
    <lineage>
        <taxon>Bacteria</taxon>
        <taxon>Bacillati</taxon>
        <taxon>Bacillota</taxon>
        <taxon>Clostridia</taxon>
        <taxon>Eubacteriales</taxon>
        <taxon>Oscillospiraceae</taxon>
        <taxon>Pseudoflavonifractor</taxon>
    </lineage>
</organism>
<sequence length="45" mass="5093">MGARTPRETVPTIRLMKNTPKFSDFCKGRQEPPGNITIYYTTSST</sequence>
<keyword evidence="2" id="KW-1185">Reference proteome</keyword>
<reference evidence="1 2" key="2">
    <citation type="submission" date="2007-06" db="EMBL/GenBank/DDBJ databases">
        <title>Draft genome sequence of Pseudoflavonifractor capillosus ATCC 29799.</title>
        <authorList>
            <person name="Sudarsanam P."/>
            <person name="Ley R."/>
            <person name="Guruge J."/>
            <person name="Turnbaugh P.J."/>
            <person name="Mahowald M."/>
            <person name="Liep D."/>
            <person name="Gordon J."/>
        </authorList>
    </citation>
    <scope>NUCLEOTIDE SEQUENCE [LARGE SCALE GENOMIC DNA]</scope>
    <source>
        <strain evidence="1 2">ATCC 29799</strain>
    </source>
</reference>
<dbReference type="EMBL" id="AAXG02000008">
    <property type="protein sequence ID" value="EDN00964.1"/>
    <property type="molecule type" value="Genomic_DNA"/>
</dbReference>
<evidence type="ECO:0000313" key="1">
    <source>
        <dbReference type="EMBL" id="EDN00964.1"/>
    </source>
</evidence>
<comment type="caution">
    <text evidence="1">The sequence shown here is derived from an EMBL/GenBank/DDBJ whole genome shotgun (WGS) entry which is preliminary data.</text>
</comment>
<dbReference type="AlphaFoldDB" id="A6NSK8"/>
<protein>
    <submittedName>
        <fullName evidence="1">Uncharacterized protein</fullName>
    </submittedName>
</protein>
<reference evidence="1 2" key="1">
    <citation type="submission" date="2007-04" db="EMBL/GenBank/DDBJ databases">
        <authorList>
            <person name="Fulton L."/>
            <person name="Clifton S."/>
            <person name="Fulton B."/>
            <person name="Xu J."/>
            <person name="Minx P."/>
            <person name="Pepin K.H."/>
            <person name="Johnson M."/>
            <person name="Thiruvilangam P."/>
            <person name="Bhonagiri V."/>
            <person name="Nash W.E."/>
            <person name="Mardis E.R."/>
            <person name="Wilson R.K."/>
        </authorList>
    </citation>
    <scope>NUCLEOTIDE SEQUENCE [LARGE SCALE GENOMIC DNA]</scope>
    <source>
        <strain evidence="1 2">ATCC 29799</strain>
    </source>
</reference>
<name>A6NSK8_9FIRM</name>
<gene>
    <name evidence="1" type="ORF">BACCAP_01186</name>
</gene>